<gene>
    <name evidence="1" type="ORF">AYBTSS11_LOCUS22067</name>
</gene>
<accession>A0AA86SWQ7</accession>
<dbReference type="AlphaFoldDB" id="A0AA86SWQ7"/>
<dbReference type="Gramene" id="rna-AYBTSS11_LOCUS22067">
    <property type="protein sequence ID" value="CAJ1969071.1"/>
    <property type="gene ID" value="gene-AYBTSS11_LOCUS22067"/>
</dbReference>
<evidence type="ECO:0000313" key="1">
    <source>
        <dbReference type="EMBL" id="CAJ1969071.1"/>
    </source>
</evidence>
<proteinExistence type="predicted"/>
<dbReference type="Proteomes" id="UP001189624">
    <property type="component" value="Chromosome 7"/>
</dbReference>
<keyword evidence="2" id="KW-1185">Reference proteome</keyword>
<protein>
    <submittedName>
        <fullName evidence="1">Uncharacterized protein</fullName>
    </submittedName>
</protein>
<sequence length="100" mass="11222">MATGNGVMADTNLLFANGKMEIFGWVTLVKFMVVARRTKQDLIGLFWREKGYEQEDKKAHIYAWYVFCCGASTVSSQQELGGEASIVASLVYSRLTFILN</sequence>
<name>A0AA86SWQ7_9FABA</name>
<evidence type="ECO:0000313" key="2">
    <source>
        <dbReference type="Proteomes" id="UP001189624"/>
    </source>
</evidence>
<dbReference type="EMBL" id="OY731404">
    <property type="protein sequence ID" value="CAJ1969071.1"/>
    <property type="molecule type" value="Genomic_DNA"/>
</dbReference>
<reference evidence="1" key="1">
    <citation type="submission" date="2023-10" db="EMBL/GenBank/DDBJ databases">
        <authorList>
            <person name="Domelevo Entfellner J.-B."/>
        </authorList>
    </citation>
    <scope>NUCLEOTIDE SEQUENCE</scope>
</reference>
<organism evidence="1 2">
    <name type="scientific">Sphenostylis stenocarpa</name>
    <dbReference type="NCBI Taxonomy" id="92480"/>
    <lineage>
        <taxon>Eukaryota</taxon>
        <taxon>Viridiplantae</taxon>
        <taxon>Streptophyta</taxon>
        <taxon>Embryophyta</taxon>
        <taxon>Tracheophyta</taxon>
        <taxon>Spermatophyta</taxon>
        <taxon>Magnoliopsida</taxon>
        <taxon>eudicotyledons</taxon>
        <taxon>Gunneridae</taxon>
        <taxon>Pentapetalae</taxon>
        <taxon>rosids</taxon>
        <taxon>fabids</taxon>
        <taxon>Fabales</taxon>
        <taxon>Fabaceae</taxon>
        <taxon>Papilionoideae</taxon>
        <taxon>50 kb inversion clade</taxon>
        <taxon>NPAAA clade</taxon>
        <taxon>indigoferoid/millettioid clade</taxon>
        <taxon>Phaseoleae</taxon>
        <taxon>Sphenostylis</taxon>
    </lineage>
</organism>